<keyword evidence="3" id="KW-0808">Transferase</keyword>
<keyword evidence="1" id="KW-0472">Membrane</keyword>
<keyword evidence="3" id="KW-0012">Acyltransferase</keyword>
<feature type="transmembrane region" description="Helical" evidence="1">
    <location>
        <begin position="98"/>
        <end position="122"/>
    </location>
</feature>
<dbReference type="AlphaFoldDB" id="A0A3G6JB93"/>
<evidence type="ECO:0000313" key="4">
    <source>
        <dbReference type="Proteomes" id="UP000269019"/>
    </source>
</evidence>
<gene>
    <name evidence="3" type="ORF">CCHOA_07490</name>
</gene>
<dbReference type="InterPro" id="IPR050879">
    <property type="entry name" value="Acyltransferase_3"/>
</dbReference>
<feature type="transmembrane region" description="Helical" evidence="1">
    <location>
        <begin position="297"/>
        <end position="318"/>
    </location>
</feature>
<proteinExistence type="predicted"/>
<dbReference type="KEGG" id="ccho:CCHOA_07490"/>
<dbReference type="GO" id="GO:0016747">
    <property type="term" value="F:acyltransferase activity, transferring groups other than amino-acyl groups"/>
    <property type="evidence" value="ECO:0007669"/>
    <property type="project" value="InterPro"/>
</dbReference>
<keyword evidence="1" id="KW-1133">Transmembrane helix</keyword>
<dbReference type="InterPro" id="IPR002656">
    <property type="entry name" value="Acyl_transf_3_dom"/>
</dbReference>
<feature type="transmembrane region" description="Helical" evidence="1">
    <location>
        <begin position="21"/>
        <end position="41"/>
    </location>
</feature>
<dbReference type="Pfam" id="PF01757">
    <property type="entry name" value="Acyl_transf_3"/>
    <property type="match status" value="1"/>
</dbReference>
<keyword evidence="4" id="KW-1185">Reference proteome</keyword>
<protein>
    <submittedName>
        <fullName evidence="3">Acyltransferase family protein</fullName>
    </submittedName>
</protein>
<feature type="transmembrane region" description="Helical" evidence="1">
    <location>
        <begin position="199"/>
        <end position="220"/>
    </location>
</feature>
<feature type="domain" description="Acyltransferase 3" evidence="2">
    <location>
        <begin position="15"/>
        <end position="406"/>
    </location>
</feature>
<sequence length="458" mass="51064">MSHPPAVLRRPTLPSLTGARWWAAAAVFLLHALVFLAVYPFQTSDLFARIHQFVPMQLGSAGVTFFFILSGFLIYWSNSELSSLSEAGYYWRRRLTKIMPMHLITAVLFVLAAGTVAGVVAAQTAGNPVHWWSFALPFTFDNVRVWLPNVLLIHTWNPQWALLAGLNVPAWSLASEMLFYLTFPLFLPLVRRLRGNGSWCGLAGAFALSAAIITAIHLFATGSKQTENFFVPRLWPLETSPVADVHAHPLWFLQESVAVDHTYWLSYYFPPTRLVEFYLGVFAAKLVWEGKFTNTRLGWPLALLVASFAVTFVVPVAFKMSLVMSLPMTAVVATLAVRDMHGLSGRISGDRMVLLGNISFAFYMVQFPVMVAVQRFAISGRTGGFATWLLMAVLAFVISVILAWVLFTFVDDPLMRATAKGGHNRNPHAPPSEHPLRRDIRILCGKGRRSAFEPSHLD</sequence>
<name>A0A3G6JB93_9CORY</name>
<accession>A0A3G6JB93</accession>
<dbReference type="EMBL" id="CP033896">
    <property type="protein sequence ID" value="AZA13890.1"/>
    <property type="molecule type" value="Genomic_DNA"/>
</dbReference>
<keyword evidence="1" id="KW-0812">Transmembrane</keyword>
<dbReference type="OrthoDB" id="9796461at2"/>
<feature type="transmembrane region" description="Helical" evidence="1">
    <location>
        <begin position="353"/>
        <end position="373"/>
    </location>
</feature>
<organism evidence="3 4">
    <name type="scientific">Corynebacterium choanae</name>
    <dbReference type="NCBI Taxonomy" id="1862358"/>
    <lineage>
        <taxon>Bacteria</taxon>
        <taxon>Bacillati</taxon>
        <taxon>Actinomycetota</taxon>
        <taxon>Actinomycetes</taxon>
        <taxon>Mycobacteriales</taxon>
        <taxon>Corynebacteriaceae</taxon>
        <taxon>Corynebacterium</taxon>
    </lineage>
</organism>
<dbReference type="Proteomes" id="UP000269019">
    <property type="component" value="Chromosome"/>
</dbReference>
<reference evidence="3 4" key="1">
    <citation type="submission" date="2018-11" db="EMBL/GenBank/DDBJ databases">
        <authorList>
            <person name="Kleinhagauer T."/>
            <person name="Glaeser S.P."/>
            <person name="Spergser J."/>
            <person name="Ruckert C."/>
            <person name="Kaempfer P."/>
            <person name="Busse H.-J."/>
        </authorList>
    </citation>
    <scope>NUCLEOTIDE SEQUENCE [LARGE SCALE GENOMIC DNA]</scope>
    <source>
        <strain evidence="3 4">200CH</strain>
    </source>
</reference>
<feature type="transmembrane region" description="Helical" evidence="1">
    <location>
        <begin position="385"/>
        <end position="410"/>
    </location>
</feature>
<evidence type="ECO:0000256" key="1">
    <source>
        <dbReference type="SAM" id="Phobius"/>
    </source>
</evidence>
<feature type="transmembrane region" description="Helical" evidence="1">
    <location>
        <begin position="168"/>
        <end position="187"/>
    </location>
</feature>
<dbReference type="PANTHER" id="PTHR23028">
    <property type="entry name" value="ACETYLTRANSFERASE"/>
    <property type="match status" value="1"/>
</dbReference>
<evidence type="ECO:0000259" key="2">
    <source>
        <dbReference type="Pfam" id="PF01757"/>
    </source>
</evidence>
<dbReference type="RefSeq" id="WP_123928581.1">
    <property type="nucleotide sequence ID" value="NZ_CP033896.1"/>
</dbReference>
<feature type="transmembrane region" description="Helical" evidence="1">
    <location>
        <begin position="53"/>
        <end position="77"/>
    </location>
</feature>
<evidence type="ECO:0000313" key="3">
    <source>
        <dbReference type="EMBL" id="AZA13890.1"/>
    </source>
</evidence>